<dbReference type="Proteomes" id="UP001597100">
    <property type="component" value="Unassembled WGS sequence"/>
</dbReference>
<dbReference type="EMBL" id="JBHTJP010000035">
    <property type="protein sequence ID" value="MFD0977496.1"/>
    <property type="molecule type" value="Genomic_DNA"/>
</dbReference>
<feature type="transmembrane region" description="Helical" evidence="1">
    <location>
        <begin position="83"/>
        <end position="104"/>
    </location>
</feature>
<organism evidence="2 3">
    <name type="scientific">Salinimicrobium gaetbulicola</name>
    <dbReference type="NCBI Taxonomy" id="999702"/>
    <lineage>
        <taxon>Bacteria</taxon>
        <taxon>Pseudomonadati</taxon>
        <taxon>Bacteroidota</taxon>
        <taxon>Flavobacteriia</taxon>
        <taxon>Flavobacteriales</taxon>
        <taxon>Flavobacteriaceae</taxon>
        <taxon>Salinimicrobium</taxon>
    </lineage>
</organism>
<keyword evidence="1" id="KW-1133">Transmembrane helix</keyword>
<evidence type="ECO:0000313" key="3">
    <source>
        <dbReference type="Proteomes" id="UP001597100"/>
    </source>
</evidence>
<comment type="caution">
    <text evidence="2">The sequence shown here is derived from an EMBL/GenBank/DDBJ whole genome shotgun (WGS) entry which is preliminary data.</text>
</comment>
<dbReference type="RefSeq" id="WP_380739825.1">
    <property type="nucleotide sequence ID" value="NZ_JBHTJP010000035.1"/>
</dbReference>
<protein>
    <recommendedName>
        <fullName evidence="4">Signal transducing protein</fullName>
    </recommendedName>
</protein>
<sequence>MEYITVYTTTNDNEVAVLQSLFSGRNLDFKVHEDQVTASGKKEKYFQVAEKDRQVARELLHESGYLNLEHPHREASSTRGKKWMFIFLAALVLVLVAILIGWFMTAP</sequence>
<accession>A0ABW3IHI4</accession>
<reference evidence="3" key="1">
    <citation type="journal article" date="2019" name="Int. J. Syst. Evol. Microbiol.">
        <title>The Global Catalogue of Microorganisms (GCM) 10K type strain sequencing project: providing services to taxonomists for standard genome sequencing and annotation.</title>
        <authorList>
            <consortium name="The Broad Institute Genomics Platform"/>
            <consortium name="The Broad Institute Genome Sequencing Center for Infectious Disease"/>
            <person name="Wu L."/>
            <person name="Ma J."/>
        </authorList>
    </citation>
    <scope>NUCLEOTIDE SEQUENCE [LARGE SCALE GENOMIC DNA]</scope>
    <source>
        <strain evidence="3">CCUG 60898</strain>
    </source>
</reference>
<evidence type="ECO:0008006" key="4">
    <source>
        <dbReference type="Google" id="ProtNLM"/>
    </source>
</evidence>
<proteinExistence type="predicted"/>
<keyword evidence="1" id="KW-0472">Membrane</keyword>
<evidence type="ECO:0000313" key="2">
    <source>
        <dbReference type="EMBL" id="MFD0977496.1"/>
    </source>
</evidence>
<name>A0ABW3IHI4_9FLAO</name>
<keyword evidence="3" id="KW-1185">Reference proteome</keyword>
<gene>
    <name evidence="2" type="ORF">ACFQ1G_11890</name>
</gene>
<keyword evidence="1" id="KW-0812">Transmembrane</keyword>
<evidence type="ECO:0000256" key="1">
    <source>
        <dbReference type="SAM" id="Phobius"/>
    </source>
</evidence>